<evidence type="ECO:0000259" key="5">
    <source>
        <dbReference type="PROSITE" id="PS50531"/>
    </source>
</evidence>
<evidence type="ECO:0000256" key="2">
    <source>
        <dbReference type="ARBA" id="ARBA00022578"/>
    </source>
</evidence>
<dbReference type="NCBIfam" id="NF033546">
    <property type="entry name" value="transpos_IS21"/>
    <property type="match status" value="1"/>
</dbReference>
<dbReference type="SUPFAM" id="SSF53098">
    <property type="entry name" value="Ribonuclease H-like"/>
    <property type="match status" value="1"/>
</dbReference>
<dbReference type="PANTHER" id="PTHR35004:SF6">
    <property type="entry name" value="TRANSPOSASE"/>
    <property type="match status" value="1"/>
</dbReference>
<feature type="domain" description="Integrase catalytic" evidence="6">
    <location>
        <begin position="125"/>
        <end position="301"/>
    </location>
</feature>
<evidence type="ECO:0000259" key="6">
    <source>
        <dbReference type="PROSITE" id="PS50994"/>
    </source>
</evidence>
<sequence>MGEKLMLYIKIHQLSERKFKITQIAKELKISRPTIYKYLGMTYEEVKQLLEDPHRKAKKLDPYRDWIIAWLEEYPHLSAAQIRDWLLERYPDMEVGESTVRSYVRELREIYQIEKKNIVRQYEAVPEQPMGKQLQVDWGETKQKTRDKKEVRLYFIAFVFAHSRLKYMEWQDRPFTTRDAIRCHENAFQYYGGRTEEIVYDQDHLITVSENAGQLLLTTEFQSYVNERKFKIHLCRKADPESKGMIENVVKYIKGNFADSRIFSNIDDWNKRALQWLERTGNYHVHQTTKKRPAEVFLVEKQHLKPVSSLLSFESNHKQSITRNVGKDNTVRFKSNRYSVPLGTYNSATDNQVYIRIKTGKRQTLEIRKQPDGEIIAEHLISLEKGRLIQNRNHTRDRSKGIEEFKEHLISKFKDQEQGCIYLNEICLKYARYRRDQLAIIQRVIREDSVWIDDALTQCLKKKLYSANDFRDMVQYCKNLKVSPVKAKMNDSNGHKRAKNMMVRTRSLEAYTTILGGAAK</sequence>
<dbReference type="STRING" id="1385510.GCA_000425205_03698"/>
<dbReference type="InterPro" id="IPR009057">
    <property type="entry name" value="Homeodomain-like_sf"/>
</dbReference>
<comment type="caution">
    <text evidence="7">The sequence shown here is derived from an EMBL/GenBank/DDBJ whole genome shotgun (WGS) entry which is preliminary data.</text>
</comment>
<protein>
    <submittedName>
        <fullName evidence="7">Transposase</fullName>
    </submittedName>
</protein>
<dbReference type="InterPro" id="IPR017894">
    <property type="entry name" value="HTH_IS21_transposase_type"/>
</dbReference>
<dbReference type="EMBL" id="AVPE01000032">
    <property type="protein sequence ID" value="KGX87476.1"/>
    <property type="molecule type" value="Genomic_DNA"/>
</dbReference>
<dbReference type="GO" id="GO:0015074">
    <property type="term" value="P:DNA integration"/>
    <property type="evidence" value="ECO:0007669"/>
    <property type="project" value="InterPro"/>
</dbReference>
<evidence type="ECO:0000313" key="7">
    <source>
        <dbReference type="EMBL" id="KGX87476.1"/>
    </source>
</evidence>
<dbReference type="SUPFAM" id="SSF46689">
    <property type="entry name" value="Homeodomain-like"/>
    <property type="match status" value="1"/>
</dbReference>
<keyword evidence="2" id="KW-0815">Transposition</keyword>
<dbReference type="Pfam" id="PF02796">
    <property type="entry name" value="HTH_7"/>
    <property type="match status" value="1"/>
</dbReference>
<dbReference type="GO" id="GO:0032196">
    <property type="term" value="P:transposition"/>
    <property type="evidence" value="ECO:0007669"/>
    <property type="project" value="UniProtKB-KW"/>
</dbReference>
<dbReference type="PROSITE" id="PS50531">
    <property type="entry name" value="HTH_IS21"/>
    <property type="match status" value="1"/>
</dbReference>
<dbReference type="PROSITE" id="PS50994">
    <property type="entry name" value="INTEGRASE"/>
    <property type="match status" value="1"/>
</dbReference>
<dbReference type="PANTHER" id="PTHR35004">
    <property type="entry name" value="TRANSPOSASE RV3428C-RELATED"/>
    <property type="match status" value="1"/>
</dbReference>
<comment type="similarity">
    <text evidence="1">Belongs to the transposase IS21/IS408/IS1162 family.</text>
</comment>
<dbReference type="InterPro" id="IPR001584">
    <property type="entry name" value="Integrase_cat-core"/>
</dbReference>
<evidence type="ECO:0000256" key="3">
    <source>
        <dbReference type="ARBA" id="ARBA00023125"/>
    </source>
</evidence>
<dbReference type="Gene3D" id="3.30.420.10">
    <property type="entry name" value="Ribonuclease H-like superfamily/Ribonuclease H"/>
    <property type="match status" value="1"/>
</dbReference>
<name>A0A0A5G303_9BACI</name>
<reference evidence="7 8" key="1">
    <citation type="submission" date="2013-08" db="EMBL/GenBank/DDBJ databases">
        <authorList>
            <person name="Huang J."/>
            <person name="Wang G."/>
        </authorList>
    </citation>
    <scope>NUCLEOTIDE SEQUENCE [LARGE SCALE GENOMIC DNA]</scope>
    <source>
        <strain evidence="7 8">JSM 076056</strain>
    </source>
</reference>
<dbReference type="InterPro" id="IPR006120">
    <property type="entry name" value="Resolvase_HTH_dom"/>
</dbReference>
<dbReference type="eggNOG" id="COG4584">
    <property type="taxonomic scope" value="Bacteria"/>
</dbReference>
<gene>
    <name evidence="7" type="ORF">N781_14335</name>
</gene>
<dbReference type="InterPro" id="IPR036397">
    <property type="entry name" value="RNaseH_sf"/>
</dbReference>
<organism evidence="7 8">
    <name type="scientific">Pontibacillus halophilus JSM 076056 = DSM 19796</name>
    <dbReference type="NCBI Taxonomy" id="1385510"/>
    <lineage>
        <taxon>Bacteria</taxon>
        <taxon>Bacillati</taxon>
        <taxon>Bacillota</taxon>
        <taxon>Bacilli</taxon>
        <taxon>Bacillales</taxon>
        <taxon>Bacillaceae</taxon>
        <taxon>Pontibacillus</taxon>
    </lineage>
</organism>
<dbReference type="GO" id="GO:0003677">
    <property type="term" value="F:DNA binding"/>
    <property type="evidence" value="ECO:0007669"/>
    <property type="project" value="UniProtKB-KW"/>
</dbReference>
<dbReference type="GO" id="GO:0000150">
    <property type="term" value="F:DNA strand exchange activity"/>
    <property type="evidence" value="ECO:0007669"/>
    <property type="project" value="InterPro"/>
</dbReference>
<proteinExistence type="inferred from homology"/>
<keyword evidence="3" id="KW-0238">DNA-binding</keyword>
<dbReference type="InterPro" id="IPR012337">
    <property type="entry name" value="RNaseH-like_sf"/>
</dbReference>
<dbReference type="AlphaFoldDB" id="A0A0A5G303"/>
<evidence type="ECO:0000256" key="4">
    <source>
        <dbReference type="ARBA" id="ARBA00023172"/>
    </source>
</evidence>
<dbReference type="Gene3D" id="1.10.10.60">
    <property type="entry name" value="Homeodomain-like"/>
    <property type="match status" value="1"/>
</dbReference>
<feature type="domain" description="HTH IS21-type" evidence="5">
    <location>
        <begin position="6"/>
        <end position="71"/>
    </location>
</feature>
<accession>A0A0A5G303</accession>
<keyword evidence="4" id="KW-0233">DNA recombination</keyword>
<dbReference type="Proteomes" id="UP000030528">
    <property type="component" value="Unassembled WGS sequence"/>
</dbReference>
<evidence type="ECO:0000313" key="8">
    <source>
        <dbReference type="Proteomes" id="UP000030528"/>
    </source>
</evidence>
<evidence type="ECO:0000256" key="1">
    <source>
        <dbReference type="ARBA" id="ARBA00009277"/>
    </source>
</evidence>
<keyword evidence="8" id="KW-1185">Reference proteome</keyword>